<name>A0A810Q8Z4_9FIRM</name>
<dbReference type="EMBL" id="AP023418">
    <property type="protein sequence ID" value="BCK81053.1"/>
    <property type="molecule type" value="Genomic_DNA"/>
</dbReference>
<accession>A0A810Q8Z4</accession>
<evidence type="ECO:0000313" key="2">
    <source>
        <dbReference type="Proteomes" id="UP000681035"/>
    </source>
</evidence>
<dbReference type="KEGG" id="vcop:MM50RIKEN_08160"/>
<reference evidence="1" key="1">
    <citation type="submission" date="2020-09" db="EMBL/GenBank/DDBJ databases">
        <title>New species isolated from human feces.</title>
        <authorList>
            <person name="Kitahara M."/>
            <person name="Shigeno Y."/>
            <person name="Shime M."/>
            <person name="Matsumoto Y."/>
            <person name="Nakamura S."/>
            <person name="Motooka D."/>
            <person name="Fukuoka S."/>
            <person name="Nishikawa H."/>
            <person name="Benno Y."/>
        </authorList>
    </citation>
    <scope>NUCLEOTIDE SEQUENCE</scope>
    <source>
        <strain evidence="1">MM50</strain>
    </source>
</reference>
<protein>
    <submittedName>
        <fullName evidence="1">Uncharacterized protein</fullName>
    </submittedName>
</protein>
<organism evidence="1 2">
    <name type="scientific">Vescimonas coprocola</name>
    <dbReference type="NCBI Taxonomy" id="2714355"/>
    <lineage>
        <taxon>Bacteria</taxon>
        <taxon>Bacillati</taxon>
        <taxon>Bacillota</taxon>
        <taxon>Clostridia</taxon>
        <taxon>Eubacteriales</taxon>
        <taxon>Oscillospiraceae</taxon>
        <taxon>Vescimonas</taxon>
    </lineage>
</organism>
<dbReference type="AlphaFoldDB" id="A0A810Q8Z4"/>
<dbReference type="Proteomes" id="UP000681035">
    <property type="component" value="Chromosome"/>
</dbReference>
<evidence type="ECO:0000313" key="1">
    <source>
        <dbReference type="EMBL" id="BCK81053.1"/>
    </source>
</evidence>
<proteinExistence type="predicted"/>
<dbReference type="Pfam" id="PF19553">
    <property type="entry name" value="DUF6076"/>
    <property type="match status" value="1"/>
</dbReference>
<sequence>MEGSIIFYTYGSTLELNGQQFEAGRLTEDLLNLSPDDYHPLHERMVRIRTLMDIYEYVRKSELWWKLNDEMEQLCQELRRYTVFRLLPDDCYDAFFSVIREITGQFSLFPPEEHSLSEDDQTKLLSASAEEFFQSDDGDSDPEISLGLLDLFRRREGSEEKGELFYYEMFRLLGACEDTWSAYKKYIDRYMMYLHDIRAFVPTIRNFIKFILSTLTTNGPESYAAALYGFYNDDRTAEKLIVNPITYHGDCYRRHDEYMLSYVPRELPDGSMAICQEHVTDSLQALMKADYMLALNSGHNIRRCIICGKYFMLKSGVHALYCEGACPHAPGYTCRQFGTVEVQKELAKNNPKVKAKLTAFSRITKDMQRRAISQEDARRAKDHVRDRLYDALRSPDISVEEFSEQISTAQVYEYCRITRVSKPRGRPPKAKAGGTHDQ</sequence>
<dbReference type="InterPro" id="IPR045722">
    <property type="entry name" value="DUF6076"/>
</dbReference>
<gene>
    <name evidence="1" type="ORF">MM50RIKEN_08160</name>
</gene>
<dbReference type="RefSeq" id="WP_213541856.1">
    <property type="nucleotide sequence ID" value="NZ_AP023418.1"/>
</dbReference>
<keyword evidence="2" id="KW-1185">Reference proteome</keyword>